<dbReference type="PROSITE" id="PS50011">
    <property type="entry name" value="PROTEIN_KINASE_DOM"/>
    <property type="match status" value="1"/>
</dbReference>
<dbReference type="PANTHER" id="PTHR24055">
    <property type="entry name" value="MITOGEN-ACTIVATED PROTEIN KINASE"/>
    <property type="match status" value="1"/>
</dbReference>
<organism evidence="5 6">
    <name type="scientific">Eragrostis curvula</name>
    <name type="common">weeping love grass</name>
    <dbReference type="NCBI Taxonomy" id="38414"/>
    <lineage>
        <taxon>Eukaryota</taxon>
        <taxon>Viridiplantae</taxon>
        <taxon>Streptophyta</taxon>
        <taxon>Embryophyta</taxon>
        <taxon>Tracheophyta</taxon>
        <taxon>Spermatophyta</taxon>
        <taxon>Magnoliopsida</taxon>
        <taxon>Liliopsida</taxon>
        <taxon>Poales</taxon>
        <taxon>Poaceae</taxon>
        <taxon>PACMAD clade</taxon>
        <taxon>Chloridoideae</taxon>
        <taxon>Eragrostideae</taxon>
        <taxon>Eragrostidinae</taxon>
        <taxon>Eragrostis</taxon>
    </lineage>
</organism>
<evidence type="ECO:0000256" key="1">
    <source>
        <dbReference type="ARBA" id="ARBA00022741"/>
    </source>
</evidence>
<dbReference type="Proteomes" id="UP000324897">
    <property type="component" value="Chromosome 4"/>
</dbReference>
<evidence type="ECO:0000313" key="6">
    <source>
        <dbReference type="Proteomes" id="UP000324897"/>
    </source>
</evidence>
<dbReference type="GO" id="GO:0005524">
    <property type="term" value="F:ATP binding"/>
    <property type="evidence" value="ECO:0007669"/>
    <property type="project" value="UniProtKB-KW"/>
</dbReference>
<evidence type="ECO:0000313" key="5">
    <source>
        <dbReference type="EMBL" id="TVU40655.1"/>
    </source>
</evidence>
<protein>
    <recommendedName>
        <fullName evidence="4">Protein kinase domain-containing protein</fullName>
    </recommendedName>
</protein>
<evidence type="ECO:0000259" key="4">
    <source>
        <dbReference type="PROSITE" id="PS50011"/>
    </source>
</evidence>
<feature type="domain" description="Protein kinase" evidence="4">
    <location>
        <begin position="1"/>
        <end position="163"/>
    </location>
</feature>
<sequence length="170" mass="18372">MRRPDLHPPASYATPVASLHRPVHNPSVHHRRPGAGSRAEAAEMGSRGDGDKAPALRTEMLQALGLDQRAAENALVNSKVAVNLTAVIAQYTPAVDIWSIGCIFAELLTGKPPFPGNNVLHQLDLMTDLLGTPSAESISKVRLLLEVKTPKRILQQQLRPPSICSRILDS</sequence>
<name>A0A5J9VYE7_9POAL</name>
<dbReference type="EMBL" id="RWGY01000007">
    <property type="protein sequence ID" value="TVU40655.1"/>
    <property type="molecule type" value="Genomic_DNA"/>
</dbReference>
<proteinExistence type="predicted"/>
<dbReference type="InterPro" id="IPR050117">
    <property type="entry name" value="MAPK"/>
</dbReference>
<feature type="compositionally biased region" description="Basic residues" evidence="3">
    <location>
        <begin position="21"/>
        <end position="33"/>
    </location>
</feature>
<dbReference type="GO" id="GO:0004672">
    <property type="term" value="F:protein kinase activity"/>
    <property type="evidence" value="ECO:0007669"/>
    <property type="project" value="InterPro"/>
</dbReference>
<gene>
    <name evidence="5" type="ORF">EJB05_14124</name>
</gene>
<evidence type="ECO:0000256" key="3">
    <source>
        <dbReference type="SAM" id="MobiDB-lite"/>
    </source>
</evidence>
<dbReference type="Gramene" id="TVU40655">
    <property type="protein sequence ID" value="TVU40655"/>
    <property type="gene ID" value="EJB05_14124"/>
</dbReference>
<feature type="region of interest" description="Disordered" evidence="3">
    <location>
        <begin position="1"/>
        <end position="53"/>
    </location>
</feature>
<dbReference type="SUPFAM" id="SSF56112">
    <property type="entry name" value="Protein kinase-like (PK-like)"/>
    <property type="match status" value="1"/>
</dbReference>
<evidence type="ECO:0000256" key="2">
    <source>
        <dbReference type="ARBA" id="ARBA00022840"/>
    </source>
</evidence>
<dbReference type="OrthoDB" id="2396at2759"/>
<dbReference type="Gene3D" id="1.10.510.10">
    <property type="entry name" value="Transferase(Phosphotransferase) domain 1"/>
    <property type="match status" value="1"/>
</dbReference>
<keyword evidence="1" id="KW-0547">Nucleotide-binding</keyword>
<keyword evidence="2" id="KW-0067">ATP-binding</keyword>
<dbReference type="InterPro" id="IPR011009">
    <property type="entry name" value="Kinase-like_dom_sf"/>
</dbReference>
<reference evidence="5 6" key="1">
    <citation type="journal article" date="2019" name="Sci. Rep.">
        <title>A high-quality genome of Eragrostis curvula grass provides insights into Poaceae evolution and supports new strategies to enhance forage quality.</title>
        <authorList>
            <person name="Carballo J."/>
            <person name="Santos B.A.C.M."/>
            <person name="Zappacosta D."/>
            <person name="Garbus I."/>
            <person name="Selva J.P."/>
            <person name="Gallo C.A."/>
            <person name="Diaz A."/>
            <person name="Albertini E."/>
            <person name="Caccamo M."/>
            <person name="Echenique V."/>
        </authorList>
    </citation>
    <scope>NUCLEOTIDE SEQUENCE [LARGE SCALE GENOMIC DNA]</scope>
    <source>
        <strain evidence="6">cv. Victoria</strain>
        <tissue evidence="5">Leaf</tissue>
    </source>
</reference>
<dbReference type="AlphaFoldDB" id="A0A5J9VYE7"/>
<comment type="caution">
    <text evidence="5">The sequence shown here is derived from an EMBL/GenBank/DDBJ whole genome shotgun (WGS) entry which is preliminary data.</text>
</comment>
<dbReference type="InterPro" id="IPR000719">
    <property type="entry name" value="Prot_kinase_dom"/>
</dbReference>
<dbReference type="Pfam" id="PF00069">
    <property type="entry name" value="Pkinase"/>
    <property type="match status" value="1"/>
</dbReference>
<keyword evidence="6" id="KW-1185">Reference proteome</keyword>
<accession>A0A5J9VYE7</accession>